<dbReference type="Pfam" id="PF00005">
    <property type="entry name" value="ABC_tran"/>
    <property type="match status" value="1"/>
</dbReference>
<dbReference type="PANTHER" id="PTHR43335:SF4">
    <property type="entry name" value="ABC TRANSPORTER, ATP-BINDING PROTEIN"/>
    <property type="match status" value="1"/>
</dbReference>
<dbReference type="SUPFAM" id="SSF52540">
    <property type="entry name" value="P-loop containing nucleoside triphosphate hydrolases"/>
    <property type="match status" value="1"/>
</dbReference>
<evidence type="ECO:0000313" key="6">
    <source>
        <dbReference type="EMBL" id="MCS3903428.1"/>
    </source>
</evidence>
<keyword evidence="3" id="KW-0547">Nucleotide-binding</keyword>
<dbReference type="InterPro" id="IPR027417">
    <property type="entry name" value="P-loop_NTPase"/>
</dbReference>
<dbReference type="SMART" id="SM00382">
    <property type="entry name" value="AAA"/>
    <property type="match status" value="1"/>
</dbReference>
<feature type="domain" description="ABC transporter" evidence="5">
    <location>
        <begin position="5"/>
        <end position="234"/>
    </location>
</feature>
<protein>
    <submittedName>
        <fullName evidence="6">ABC-2 type transport system ATP-binding protein</fullName>
    </submittedName>
</protein>
<keyword evidence="2" id="KW-0813">Transport</keyword>
<sequence length="327" mass="35979">MTTLIEVSELHKRFGILHAVNNVSFNVQRGEVLGFLGPNGAGKSTTMKMITGFLEPTGGTIRVAGHDVQDEPIQVKRRIGYLPEGAPSYGEMTVQSFLEFVAEVRGVPRSQRQDRIRDVIDKIHLESVVEQTIETLSKGYKRRVGIAQALLHDPEILILDEPTDGLDPNQKHEVRLLIQEMAADKAIIISTHILEEVDAVCSRAVIIAAGRILFDGTPTELQARSDMHNAVTLIVDPATAAAAETALNGLDDVERVERIAEQGDQVTLLAVPHAGREIITAIGETIHRNNWAVQSLRVESGRLDDVFRQITMPHSTEGQREFSNRAA</sequence>
<keyword evidence="7" id="KW-1185">Reference proteome</keyword>
<comment type="caution">
    <text evidence="6">The sequence shown here is derived from an EMBL/GenBank/DDBJ whole genome shotgun (WGS) entry which is preliminary data.</text>
</comment>
<dbReference type="Proteomes" id="UP001204445">
    <property type="component" value="Unassembled WGS sequence"/>
</dbReference>
<reference evidence="6" key="1">
    <citation type="submission" date="2022-08" db="EMBL/GenBank/DDBJ databases">
        <title>Genomic Encyclopedia of Type Strains, Phase III (KMG-III): the genomes of soil and plant-associated and newly described type strains.</title>
        <authorList>
            <person name="Whitman W."/>
        </authorList>
    </citation>
    <scope>NUCLEOTIDE SEQUENCE</scope>
    <source>
        <strain evidence="6">HMT 1</strain>
    </source>
</reference>
<dbReference type="GO" id="GO:0016887">
    <property type="term" value="F:ATP hydrolysis activity"/>
    <property type="evidence" value="ECO:0007669"/>
    <property type="project" value="InterPro"/>
</dbReference>
<name>A0AAE3L475_9GAMM</name>
<dbReference type="EMBL" id="JANUCT010000008">
    <property type="protein sequence ID" value="MCS3903428.1"/>
    <property type="molecule type" value="Genomic_DNA"/>
</dbReference>
<evidence type="ECO:0000256" key="4">
    <source>
        <dbReference type="ARBA" id="ARBA00022840"/>
    </source>
</evidence>
<dbReference type="GO" id="GO:0005524">
    <property type="term" value="F:ATP binding"/>
    <property type="evidence" value="ECO:0007669"/>
    <property type="project" value="UniProtKB-KW"/>
</dbReference>
<dbReference type="InterPro" id="IPR003439">
    <property type="entry name" value="ABC_transporter-like_ATP-bd"/>
</dbReference>
<dbReference type="Gene3D" id="3.40.50.300">
    <property type="entry name" value="P-loop containing nucleotide triphosphate hydrolases"/>
    <property type="match status" value="1"/>
</dbReference>
<dbReference type="PANTHER" id="PTHR43335">
    <property type="entry name" value="ABC TRANSPORTER, ATP-BINDING PROTEIN"/>
    <property type="match status" value="1"/>
</dbReference>
<evidence type="ECO:0000313" key="7">
    <source>
        <dbReference type="Proteomes" id="UP001204445"/>
    </source>
</evidence>
<gene>
    <name evidence="6" type="ORF">J2T55_001449</name>
</gene>
<dbReference type="PROSITE" id="PS50893">
    <property type="entry name" value="ABC_TRANSPORTER_2"/>
    <property type="match status" value="1"/>
</dbReference>
<evidence type="ECO:0000259" key="5">
    <source>
        <dbReference type="PROSITE" id="PS50893"/>
    </source>
</evidence>
<proteinExistence type="inferred from homology"/>
<comment type="similarity">
    <text evidence="1">Belongs to the ABC transporter superfamily.</text>
</comment>
<dbReference type="AlphaFoldDB" id="A0AAE3L475"/>
<organism evidence="6 7">
    <name type="scientific">Methylohalomonas lacus</name>
    <dbReference type="NCBI Taxonomy" id="398773"/>
    <lineage>
        <taxon>Bacteria</taxon>
        <taxon>Pseudomonadati</taxon>
        <taxon>Pseudomonadota</taxon>
        <taxon>Gammaproteobacteria</taxon>
        <taxon>Methylohalomonadales</taxon>
        <taxon>Methylohalomonadaceae</taxon>
        <taxon>Methylohalomonas</taxon>
    </lineage>
</organism>
<evidence type="ECO:0000256" key="1">
    <source>
        <dbReference type="ARBA" id="ARBA00005417"/>
    </source>
</evidence>
<evidence type="ECO:0000256" key="3">
    <source>
        <dbReference type="ARBA" id="ARBA00022741"/>
    </source>
</evidence>
<dbReference type="CDD" id="cd03230">
    <property type="entry name" value="ABC_DR_subfamily_A"/>
    <property type="match status" value="1"/>
</dbReference>
<keyword evidence="4 6" id="KW-0067">ATP-binding</keyword>
<evidence type="ECO:0000256" key="2">
    <source>
        <dbReference type="ARBA" id="ARBA00022448"/>
    </source>
</evidence>
<dbReference type="InterPro" id="IPR003593">
    <property type="entry name" value="AAA+_ATPase"/>
</dbReference>
<accession>A0AAE3L475</accession>